<name>A0A7Y9PJY8_9BACT</name>
<evidence type="ECO:0000313" key="4">
    <source>
        <dbReference type="Proteomes" id="UP000589520"/>
    </source>
</evidence>
<keyword evidence="1" id="KW-0472">Membrane</keyword>
<organism evidence="3 4">
    <name type="scientific">Granulicella arctica</name>
    <dbReference type="NCBI Taxonomy" id="940613"/>
    <lineage>
        <taxon>Bacteria</taxon>
        <taxon>Pseudomonadati</taxon>
        <taxon>Acidobacteriota</taxon>
        <taxon>Terriglobia</taxon>
        <taxon>Terriglobales</taxon>
        <taxon>Acidobacteriaceae</taxon>
        <taxon>Granulicella</taxon>
    </lineage>
</organism>
<dbReference type="Proteomes" id="UP000589520">
    <property type="component" value="Unassembled WGS sequence"/>
</dbReference>
<feature type="transmembrane region" description="Helical" evidence="1">
    <location>
        <begin position="212"/>
        <end position="232"/>
    </location>
</feature>
<evidence type="ECO:0000313" key="3">
    <source>
        <dbReference type="EMBL" id="NYF81275.1"/>
    </source>
</evidence>
<accession>A0A7Y9PJY8</accession>
<proteinExistence type="predicted"/>
<sequence>MRLKPYSFLCGILLLSGIAAQLTAQARLDPNGLKSPLSITQPTEVPGSTLPAGKYSIHIVGDLSDRLILRIDDRMHTDRPAFIGLLHNKLAAPAHPGAIPFDSGSEEPTALRGFAFPGGPVIEFVYPKDEAISLAKKNASSVVAIDPASEGMKTNPDLSKQDMEVVTLWTLSPTPVSPGESTPSIKAERYQLVASATPKPHIRQLPHTASDLPWIVLFGLLALIGAATIRVARQPFAQMQ</sequence>
<dbReference type="AlphaFoldDB" id="A0A7Y9PJY8"/>
<protein>
    <submittedName>
        <fullName evidence="3">Uncharacterized protein</fullName>
    </submittedName>
</protein>
<comment type="caution">
    <text evidence="3">The sequence shown here is derived from an EMBL/GenBank/DDBJ whole genome shotgun (WGS) entry which is preliminary data.</text>
</comment>
<evidence type="ECO:0000256" key="2">
    <source>
        <dbReference type="SAM" id="SignalP"/>
    </source>
</evidence>
<keyword evidence="1" id="KW-1133">Transmembrane helix</keyword>
<gene>
    <name evidence="3" type="ORF">HDF17_003595</name>
</gene>
<keyword evidence="4" id="KW-1185">Reference proteome</keyword>
<keyword evidence="1" id="KW-0812">Transmembrane</keyword>
<feature type="chain" id="PRO_5030805636" evidence="2">
    <location>
        <begin position="27"/>
        <end position="240"/>
    </location>
</feature>
<keyword evidence="2" id="KW-0732">Signal</keyword>
<evidence type="ECO:0000256" key="1">
    <source>
        <dbReference type="SAM" id="Phobius"/>
    </source>
</evidence>
<feature type="signal peptide" evidence="2">
    <location>
        <begin position="1"/>
        <end position="26"/>
    </location>
</feature>
<dbReference type="RefSeq" id="WP_179493110.1">
    <property type="nucleotide sequence ID" value="NZ_JACCCW010000002.1"/>
</dbReference>
<reference evidence="3 4" key="1">
    <citation type="submission" date="2020-07" db="EMBL/GenBank/DDBJ databases">
        <title>Genomic Encyclopedia of Type Strains, Phase IV (KMG-V): Genome sequencing to study the core and pangenomes of soil and plant-associated prokaryotes.</title>
        <authorList>
            <person name="Whitman W."/>
        </authorList>
    </citation>
    <scope>NUCLEOTIDE SEQUENCE [LARGE SCALE GENOMIC DNA]</scope>
    <source>
        <strain evidence="3 4">X4EP2</strain>
    </source>
</reference>
<dbReference type="EMBL" id="JACCCW010000002">
    <property type="protein sequence ID" value="NYF81275.1"/>
    <property type="molecule type" value="Genomic_DNA"/>
</dbReference>